<accession>A0A1X1XJX9</accession>
<dbReference type="InterPro" id="IPR006016">
    <property type="entry name" value="UspA"/>
</dbReference>
<reference evidence="2 3" key="1">
    <citation type="submission" date="2016-01" db="EMBL/GenBank/DDBJ databases">
        <title>The new phylogeny of the genus Mycobacterium.</title>
        <authorList>
            <person name="Tarcisio F."/>
            <person name="Conor M."/>
            <person name="Antonella G."/>
            <person name="Elisabetta G."/>
            <person name="Giulia F.S."/>
            <person name="Sara T."/>
            <person name="Anna F."/>
            <person name="Clotilde B."/>
            <person name="Roberto B."/>
            <person name="Veronica D.S."/>
            <person name="Fabio R."/>
            <person name="Monica P."/>
            <person name="Olivier J."/>
            <person name="Enrico T."/>
            <person name="Nicola S."/>
        </authorList>
    </citation>
    <scope>NUCLEOTIDE SEQUENCE [LARGE SCALE GENOMIC DNA]</scope>
    <source>
        <strain evidence="2 3">DSM 45166</strain>
    </source>
</reference>
<evidence type="ECO:0000313" key="2">
    <source>
        <dbReference type="EMBL" id="ORV99043.1"/>
    </source>
</evidence>
<dbReference type="SUPFAM" id="SSF52402">
    <property type="entry name" value="Adenine nucleotide alpha hydrolases-like"/>
    <property type="match status" value="1"/>
</dbReference>
<dbReference type="Gene3D" id="3.40.50.620">
    <property type="entry name" value="HUPs"/>
    <property type="match status" value="2"/>
</dbReference>
<dbReference type="RefSeq" id="WP_045385366.1">
    <property type="nucleotide sequence ID" value="NZ_BBKA01000174.1"/>
</dbReference>
<dbReference type="Pfam" id="PF00582">
    <property type="entry name" value="Usp"/>
    <property type="match status" value="1"/>
</dbReference>
<keyword evidence="3" id="KW-1185">Reference proteome</keyword>
<comment type="caution">
    <text evidence="2">The sequence shown here is derived from an EMBL/GenBank/DDBJ whole genome shotgun (WGS) entry which is preliminary data.</text>
</comment>
<evidence type="ECO:0000259" key="1">
    <source>
        <dbReference type="Pfam" id="PF00582"/>
    </source>
</evidence>
<dbReference type="InterPro" id="IPR014729">
    <property type="entry name" value="Rossmann-like_a/b/a_fold"/>
</dbReference>
<dbReference type="AlphaFoldDB" id="A0A1X1XJX9"/>
<evidence type="ECO:0000313" key="3">
    <source>
        <dbReference type="Proteomes" id="UP000193487"/>
    </source>
</evidence>
<organism evidence="2 3">
    <name type="scientific">Mycobacterium kyorinense</name>
    <dbReference type="NCBI Taxonomy" id="487514"/>
    <lineage>
        <taxon>Bacteria</taxon>
        <taxon>Bacillati</taxon>
        <taxon>Actinomycetota</taxon>
        <taxon>Actinomycetes</taxon>
        <taxon>Mycobacteriales</taxon>
        <taxon>Mycobacteriaceae</taxon>
        <taxon>Mycobacterium</taxon>
    </lineage>
</organism>
<gene>
    <name evidence="2" type="ORF">AWC14_12515</name>
</gene>
<protein>
    <recommendedName>
        <fullName evidence="1">UspA domain-containing protein</fullName>
    </recommendedName>
</protein>
<sequence>MNDFRVAPSVVVGVDGSRAALRAAVWAVDEAVSRDVPLRLIYVTADHRQFADARVALNEAQRAAEASGQPVKVETEILRGEPLATLARESRTAVMVCVGSIGIKHACHGVRSVAAALPGSARCPVAVIRASQSEAPTSRSVVVEADNGVVLRRAFEEARLRGAVLRTVGTWRAEAPDAIADGSRLVRAQLNRQIARWTRWYPDVKVEPMVVRGALCDYLAKNTGFAEVFVSGRGDVGRVGCSVLTVPCSNL</sequence>
<feature type="domain" description="UspA" evidence="1">
    <location>
        <begin position="10"/>
        <end position="129"/>
    </location>
</feature>
<name>A0A1X1XJX9_9MYCO</name>
<proteinExistence type="predicted"/>
<dbReference type="EMBL" id="LQPE01000158">
    <property type="protein sequence ID" value="ORV99043.1"/>
    <property type="molecule type" value="Genomic_DNA"/>
</dbReference>
<dbReference type="OrthoDB" id="3174546at2"/>
<dbReference type="Proteomes" id="UP000193487">
    <property type="component" value="Unassembled WGS sequence"/>
</dbReference>